<dbReference type="Proteomes" id="UP001519887">
    <property type="component" value="Unassembled WGS sequence"/>
</dbReference>
<dbReference type="InterPro" id="IPR036388">
    <property type="entry name" value="WH-like_DNA-bd_sf"/>
</dbReference>
<keyword evidence="2" id="KW-0804">Transcription</keyword>
<sequence length="285" mass="31894">MNLSKRQRQIIELLLNKQGELTSGEIAEAIKVSSRTIHRELAQVEEALRDAGISLLKKSGSGIQLEAEQDKLEAFKQQLSRMNPDHFTARERKVLILCWLLESPEPVKLFLLAHDLHVAVPTVTADLDEIEDWVVKQGLALVRRRGYGVQIIGPEAALRGTIARLAREQLDDSELFGRFDEQPADPLSGELLNMIGREDSFFKVEKVLWQLEDQWPTTLSEADYTMLLISLSVSLTRIRKGRTISPAEASGAQAMEGADSGEQARLRMFVDMMGITLPEEASYIG</sequence>
<keyword evidence="1" id="KW-0805">Transcription regulation</keyword>
<accession>A0ABS7CGJ8</accession>
<dbReference type="InterPro" id="IPR013196">
    <property type="entry name" value="HTH_11"/>
</dbReference>
<dbReference type="SUPFAM" id="SSF46785">
    <property type="entry name" value="Winged helix' DNA-binding domain"/>
    <property type="match status" value="1"/>
</dbReference>
<dbReference type="InterPro" id="IPR036390">
    <property type="entry name" value="WH_DNA-bd_sf"/>
</dbReference>
<evidence type="ECO:0000313" key="5">
    <source>
        <dbReference type="Proteomes" id="UP001519887"/>
    </source>
</evidence>
<evidence type="ECO:0000259" key="3">
    <source>
        <dbReference type="Pfam" id="PF08279"/>
    </source>
</evidence>
<keyword evidence="5" id="KW-1185">Reference proteome</keyword>
<organism evidence="4 5">
    <name type="scientific">Paenibacillus sepulcri</name>
    <dbReference type="NCBI Taxonomy" id="359917"/>
    <lineage>
        <taxon>Bacteria</taxon>
        <taxon>Bacillati</taxon>
        <taxon>Bacillota</taxon>
        <taxon>Bacilli</taxon>
        <taxon>Bacillales</taxon>
        <taxon>Paenibacillaceae</taxon>
        <taxon>Paenibacillus</taxon>
    </lineage>
</organism>
<evidence type="ECO:0000256" key="2">
    <source>
        <dbReference type="ARBA" id="ARBA00023163"/>
    </source>
</evidence>
<name>A0ABS7CGJ8_9BACL</name>
<evidence type="ECO:0000313" key="4">
    <source>
        <dbReference type="EMBL" id="MBW7460056.1"/>
    </source>
</evidence>
<gene>
    <name evidence="4" type="ORF">K0U00_38940</name>
</gene>
<proteinExistence type="predicted"/>
<dbReference type="InterPro" id="IPR050661">
    <property type="entry name" value="BglG_antiterminators"/>
</dbReference>
<dbReference type="PANTHER" id="PTHR30185">
    <property type="entry name" value="CRYPTIC BETA-GLUCOSIDE BGL OPERON ANTITERMINATOR"/>
    <property type="match status" value="1"/>
</dbReference>
<dbReference type="Pfam" id="PF08279">
    <property type="entry name" value="HTH_11"/>
    <property type="match status" value="1"/>
</dbReference>
<dbReference type="Gene3D" id="1.10.10.10">
    <property type="entry name" value="Winged helix-like DNA-binding domain superfamily/Winged helix DNA-binding domain"/>
    <property type="match status" value="1"/>
</dbReference>
<comment type="caution">
    <text evidence="4">The sequence shown here is derived from an EMBL/GenBank/DDBJ whole genome shotgun (WGS) entry which is preliminary data.</text>
</comment>
<feature type="domain" description="Helix-turn-helix type 11" evidence="3">
    <location>
        <begin position="6"/>
        <end position="62"/>
    </location>
</feature>
<evidence type="ECO:0000256" key="1">
    <source>
        <dbReference type="ARBA" id="ARBA00023015"/>
    </source>
</evidence>
<reference evidence="4 5" key="1">
    <citation type="submission" date="2021-07" db="EMBL/GenBank/DDBJ databases">
        <title>Paenibacillus radiodurans sp. nov., isolated from the southeastern edge of Tengger Desert.</title>
        <authorList>
            <person name="Zhang G."/>
        </authorList>
    </citation>
    <scope>NUCLEOTIDE SEQUENCE [LARGE SCALE GENOMIC DNA]</scope>
    <source>
        <strain evidence="4 5">CCM 7311</strain>
    </source>
</reference>
<dbReference type="PANTHER" id="PTHR30185:SF18">
    <property type="entry name" value="TRANSCRIPTIONAL REGULATOR MTLR"/>
    <property type="match status" value="1"/>
</dbReference>
<feature type="non-terminal residue" evidence="4">
    <location>
        <position position="285"/>
    </location>
</feature>
<dbReference type="EMBL" id="JAHZIK010001989">
    <property type="protein sequence ID" value="MBW7460056.1"/>
    <property type="molecule type" value="Genomic_DNA"/>
</dbReference>
<protein>
    <submittedName>
        <fullName evidence="4">HTH domain-containing protein</fullName>
    </submittedName>
</protein>